<dbReference type="EMBL" id="LRGB01006577">
    <property type="protein sequence ID" value="KZS01573.1"/>
    <property type="molecule type" value="Genomic_DNA"/>
</dbReference>
<sequence length="101" mass="11364">ATVLEQQSQTTFLCNWNRPATKHLESANYHLTHTKTTSNATNVRGGTITTPFSNVTGQSCQQLEPHCSDAQNSTVFDNQDDYLYEQDFYSNYRSSTPASNH</sequence>
<protein>
    <submittedName>
        <fullName evidence="1">Uncharacterized protein</fullName>
    </submittedName>
</protein>
<gene>
    <name evidence="1" type="ORF">APZ42_001725</name>
</gene>
<feature type="non-terminal residue" evidence="1">
    <location>
        <position position="101"/>
    </location>
</feature>
<name>A0A164ISG8_9CRUS</name>
<reference evidence="1 2" key="1">
    <citation type="submission" date="2016-03" db="EMBL/GenBank/DDBJ databases">
        <title>EvidentialGene: Evidence-directed Construction of Genes on Genomes.</title>
        <authorList>
            <person name="Gilbert D.G."/>
            <person name="Choi J.-H."/>
            <person name="Mockaitis K."/>
            <person name="Colbourne J."/>
            <person name="Pfrender M."/>
        </authorList>
    </citation>
    <scope>NUCLEOTIDE SEQUENCE [LARGE SCALE GENOMIC DNA]</scope>
    <source>
        <strain evidence="1 2">Xinb3</strain>
        <tissue evidence="1">Complete organism</tissue>
    </source>
</reference>
<feature type="non-terminal residue" evidence="1">
    <location>
        <position position="1"/>
    </location>
</feature>
<accession>A0A164ISG8</accession>
<proteinExistence type="predicted"/>
<dbReference type="OrthoDB" id="8948150at2759"/>
<evidence type="ECO:0000313" key="1">
    <source>
        <dbReference type="EMBL" id="KZS01573.1"/>
    </source>
</evidence>
<evidence type="ECO:0000313" key="2">
    <source>
        <dbReference type="Proteomes" id="UP000076858"/>
    </source>
</evidence>
<dbReference type="Proteomes" id="UP000076858">
    <property type="component" value="Unassembled WGS sequence"/>
</dbReference>
<organism evidence="1 2">
    <name type="scientific">Daphnia magna</name>
    <dbReference type="NCBI Taxonomy" id="35525"/>
    <lineage>
        <taxon>Eukaryota</taxon>
        <taxon>Metazoa</taxon>
        <taxon>Ecdysozoa</taxon>
        <taxon>Arthropoda</taxon>
        <taxon>Crustacea</taxon>
        <taxon>Branchiopoda</taxon>
        <taxon>Diplostraca</taxon>
        <taxon>Cladocera</taxon>
        <taxon>Anomopoda</taxon>
        <taxon>Daphniidae</taxon>
        <taxon>Daphnia</taxon>
    </lineage>
</organism>
<keyword evidence="2" id="KW-1185">Reference proteome</keyword>
<dbReference type="AlphaFoldDB" id="A0A164ISG8"/>
<comment type="caution">
    <text evidence="1">The sequence shown here is derived from an EMBL/GenBank/DDBJ whole genome shotgun (WGS) entry which is preliminary data.</text>
</comment>